<evidence type="ECO:0000313" key="3">
    <source>
        <dbReference type="Proteomes" id="UP000092687"/>
    </source>
</evidence>
<gene>
    <name evidence="2" type="ORF">BBI08_08980</name>
</gene>
<keyword evidence="1" id="KW-0812">Transmembrane</keyword>
<evidence type="ECO:0000256" key="1">
    <source>
        <dbReference type="SAM" id="Phobius"/>
    </source>
</evidence>
<dbReference type="STRING" id="1215089.BBI08_08980"/>
<reference evidence="2" key="1">
    <citation type="submission" date="2016-10" db="EMBL/GenBank/DDBJ databases">
        <authorList>
            <person name="de Groot N.N."/>
        </authorList>
    </citation>
    <scope>NUCLEOTIDE SEQUENCE</scope>
    <source>
        <strain evidence="2">DSM 24743</strain>
    </source>
</reference>
<dbReference type="AlphaFoldDB" id="A0A1C7DR72"/>
<dbReference type="RefSeq" id="WP_065528206.1">
    <property type="nucleotide sequence ID" value="NZ_CP016537.2"/>
</dbReference>
<accession>A0A1C7DR72</accession>
<dbReference type="EMBL" id="CP016537">
    <property type="protein sequence ID" value="ANU13975.1"/>
    <property type="molecule type" value="Genomic_DNA"/>
</dbReference>
<feature type="transmembrane region" description="Helical" evidence="1">
    <location>
        <begin position="6"/>
        <end position="25"/>
    </location>
</feature>
<dbReference type="Proteomes" id="UP000092687">
    <property type="component" value="Chromosome"/>
</dbReference>
<name>A0A1C7DR72_9BACL</name>
<evidence type="ECO:0000313" key="2">
    <source>
        <dbReference type="EMBL" id="ANU13975.1"/>
    </source>
</evidence>
<organism evidence="2 3">
    <name type="scientific">Planococcus halocryophilus</name>
    <dbReference type="NCBI Taxonomy" id="1215089"/>
    <lineage>
        <taxon>Bacteria</taxon>
        <taxon>Bacillati</taxon>
        <taxon>Bacillota</taxon>
        <taxon>Bacilli</taxon>
        <taxon>Bacillales</taxon>
        <taxon>Caryophanaceae</taxon>
        <taxon>Planococcus</taxon>
    </lineage>
</organism>
<protein>
    <submittedName>
        <fullName evidence="2">Uncharacterized protein</fullName>
    </submittedName>
</protein>
<keyword evidence="1" id="KW-0472">Membrane</keyword>
<dbReference type="KEGG" id="phc:BBI08_08980"/>
<keyword evidence="1" id="KW-1133">Transmembrane helix</keyword>
<sequence length="343" mass="40094">MNKNLLLVLAIPVVLIGGVIVWWVVNYMMDDYVEDNDTKEFIEEKYGMDVDIISETNPSMTEGHSYQMAFKEQKDVIFTVTRDIEKYATIYRDDYKMQLAYVQLKKQMEELLPELEQLGYTRPSDGIFVDHVIKDLRTQDARRWVALETKSDLSTIEQSEIEQAKKLVDFQEKHKIDVHIIYIVDKNRKYGIPLDFREIGDNRSLAEIRAYIENTRRGDLVTISQQMQDELEDAATQAQTEHFEFRLDSEEEKWLYCNAVDKQGNCTDLYAYLFFESGQLSKQNPNLAADFDAIFAFFDNIEPPLTTVNLSMRDAEGRGMNFSLDERQNYASTQELIDDLFYD</sequence>
<proteinExistence type="predicted"/>
<keyword evidence="3" id="KW-1185">Reference proteome</keyword>